<organism evidence="9 10">
    <name type="scientific">Flavobacterium gawalongense</name>
    <dbReference type="NCBI Taxonomy" id="2594432"/>
    <lineage>
        <taxon>Bacteria</taxon>
        <taxon>Pseudomonadati</taxon>
        <taxon>Bacteroidota</taxon>
        <taxon>Flavobacteriia</taxon>
        <taxon>Flavobacteriales</taxon>
        <taxon>Flavobacteriaceae</taxon>
        <taxon>Flavobacterium</taxon>
    </lineage>
</organism>
<evidence type="ECO:0000256" key="3">
    <source>
        <dbReference type="ARBA" id="ARBA00012744"/>
    </source>
</evidence>
<feature type="domain" description="Glycoside hydrolase family 3 C-terminal" evidence="8">
    <location>
        <begin position="486"/>
        <end position="669"/>
    </location>
</feature>
<comment type="similarity">
    <text evidence="2">Belongs to the glycosyl hydrolase 3 family.</text>
</comment>
<proteinExistence type="inferred from homology"/>
<comment type="catalytic activity">
    <reaction evidence="1">
        <text>Hydrolysis of terminal, non-reducing beta-D-glucosyl residues with release of beta-D-glucose.</text>
        <dbReference type="EC" id="3.2.1.21"/>
    </reaction>
</comment>
<keyword evidence="5 9" id="KW-0378">Hydrolase</keyword>
<dbReference type="SUPFAM" id="SSF52279">
    <property type="entry name" value="Beta-D-glucan exohydrolase, C-terminal domain"/>
    <property type="match status" value="1"/>
</dbReference>
<dbReference type="RefSeq" id="WP_144064623.1">
    <property type="nucleotide sequence ID" value="NZ_VJZL01000007.1"/>
</dbReference>
<feature type="domain" description="Glycoside hydrolase family 3 N-terminal" evidence="7">
    <location>
        <begin position="139"/>
        <end position="447"/>
    </location>
</feature>
<evidence type="ECO:0000313" key="10">
    <source>
        <dbReference type="Proteomes" id="UP000318669"/>
    </source>
</evidence>
<dbReference type="PRINTS" id="PR00133">
    <property type="entry name" value="GLHYDRLASE3"/>
</dbReference>
<dbReference type="Gene3D" id="3.20.20.300">
    <property type="entry name" value="Glycoside hydrolase, family 3, N-terminal domain"/>
    <property type="match status" value="1"/>
</dbReference>
<evidence type="ECO:0000313" key="9">
    <source>
        <dbReference type="EMBL" id="TRX11233.1"/>
    </source>
</evidence>
<dbReference type="InterPro" id="IPR001764">
    <property type="entry name" value="Glyco_hydro_3_N"/>
</dbReference>
<dbReference type="InterPro" id="IPR036962">
    <property type="entry name" value="Glyco_hydro_3_N_sf"/>
</dbReference>
<dbReference type="Proteomes" id="UP000318669">
    <property type="component" value="Unassembled WGS sequence"/>
</dbReference>
<evidence type="ECO:0000259" key="8">
    <source>
        <dbReference type="Pfam" id="PF01915"/>
    </source>
</evidence>
<evidence type="ECO:0000256" key="1">
    <source>
        <dbReference type="ARBA" id="ARBA00000448"/>
    </source>
</evidence>
<evidence type="ECO:0000259" key="7">
    <source>
        <dbReference type="Pfam" id="PF00933"/>
    </source>
</evidence>
<evidence type="ECO:0000256" key="6">
    <source>
        <dbReference type="ARBA" id="ARBA00023295"/>
    </source>
</evidence>
<dbReference type="OrthoDB" id="9805821at2"/>
<protein>
    <recommendedName>
        <fullName evidence="3">beta-glucosidase</fullName>
        <ecNumber evidence="3">3.2.1.21</ecNumber>
    </recommendedName>
</protein>
<evidence type="ECO:0000256" key="5">
    <source>
        <dbReference type="ARBA" id="ARBA00022801"/>
    </source>
</evidence>
<dbReference type="InterPro" id="IPR036881">
    <property type="entry name" value="Glyco_hydro_3_C_sf"/>
</dbReference>
<dbReference type="GO" id="GO:0009251">
    <property type="term" value="P:glucan catabolic process"/>
    <property type="evidence" value="ECO:0007669"/>
    <property type="project" value="TreeGrafter"/>
</dbReference>
<keyword evidence="6" id="KW-0326">Glycosidase</keyword>
<dbReference type="SUPFAM" id="SSF51445">
    <property type="entry name" value="(Trans)glycosidases"/>
    <property type="match status" value="1"/>
</dbReference>
<dbReference type="EMBL" id="VJZL01000007">
    <property type="protein sequence ID" value="TRX11233.1"/>
    <property type="molecule type" value="Genomic_DNA"/>
</dbReference>
<dbReference type="AlphaFoldDB" id="A0A553BSL6"/>
<comment type="caution">
    <text evidence="9">The sequence shown here is derived from an EMBL/GenBank/DDBJ whole genome shotgun (WGS) entry which is preliminary data.</text>
</comment>
<dbReference type="Pfam" id="PF01915">
    <property type="entry name" value="Glyco_hydro_3_C"/>
    <property type="match status" value="1"/>
</dbReference>
<dbReference type="PANTHER" id="PTHR30620">
    <property type="entry name" value="PERIPLASMIC BETA-GLUCOSIDASE-RELATED"/>
    <property type="match status" value="1"/>
</dbReference>
<dbReference type="InterPro" id="IPR051915">
    <property type="entry name" value="Cellulose_Degrad_GH3"/>
</dbReference>
<name>A0A553BSL6_9FLAO</name>
<accession>A0A553BSL6</accession>
<dbReference type="EC" id="3.2.1.21" evidence="3"/>
<dbReference type="InterPro" id="IPR002772">
    <property type="entry name" value="Glyco_hydro_3_C"/>
</dbReference>
<reference evidence="9 10" key="1">
    <citation type="submission" date="2019-07" db="EMBL/GenBank/DDBJ databases">
        <title>Novel species of Flavobacterium.</title>
        <authorList>
            <person name="Liu Q."/>
            <person name="Xin Y.-H."/>
        </authorList>
    </citation>
    <scope>NUCLEOTIDE SEQUENCE [LARGE SCALE GENOMIC DNA]</scope>
    <source>
        <strain evidence="9 10">GSR22</strain>
    </source>
</reference>
<dbReference type="Pfam" id="PF00933">
    <property type="entry name" value="Glyco_hydro_3"/>
    <property type="match status" value="1"/>
</dbReference>
<evidence type="ECO:0000256" key="4">
    <source>
        <dbReference type="ARBA" id="ARBA00022729"/>
    </source>
</evidence>
<evidence type="ECO:0000256" key="2">
    <source>
        <dbReference type="ARBA" id="ARBA00005336"/>
    </source>
</evidence>
<sequence>MINYHINITRILSFTLVSFATFAQSPIQPKLENQGVQIIKSQGYEFKDLNKNGKLDKYEDWRLPNETRVKDLISQMTLEEKVGFMLISTTRMEGDYAFQQDAPKAEIKSGFNEEDLVQNINMFSKKPLPAPVMSAVGTTKAVTQYNLRHFILRANTTAKNMAEWSNNLQRLCESSRLGIPAIVASNPRNHITVDASLGLSVGTTIFSKWPGELGLAAMRDLELTREFADIARQEWAAVGLRKGYMYMADLATEPRWQRVEGTFGENADLAASMIREITLGFQKNKLGTGSVALTTKHFPGGGPQVDGQDPHFVWGQDQHYPGNMFDYHLKPFQAAIDAGTSAIMPYYAKPVNTKYEAVAFAYNKAIINDLLRVKMGFKGIINSDTGPIEMMPWGVENLTILERYQKAIDCGVDLFSGTGDPTLLLETVKKGMVSESRINQSIERLLTEKFELGLFENPYVDVSYAEKTVGNSEFQKRGDLAFRKSIVLLRNDAKLLPIKKGTKVYLESLYNNSKSNTPISDIQSKDWGIELVKDKKDADLVVLTVTPTAGSLFSSTGSEIKLQLSDNKIDVAYINEVTSSKPTVVVINYSNPWVIDEIDTKNLQTVLATFGTSSDALLDVLTGKYNPTGKMPFTTPKSRQAVLDNQSDVPGYLKPNGYALFKFNEGVGY</sequence>
<dbReference type="GO" id="GO:0008422">
    <property type="term" value="F:beta-glucosidase activity"/>
    <property type="evidence" value="ECO:0007669"/>
    <property type="project" value="UniProtKB-EC"/>
</dbReference>
<dbReference type="Gene3D" id="3.40.50.1700">
    <property type="entry name" value="Glycoside hydrolase family 3 C-terminal domain"/>
    <property type="match status" value="1"/>
</dbReference>
<dbReference type="PANTHER" id="PTHR30620:SF16">
    <property type="entry name" value="LYSOSOMAL BETA GLUCOSIDASE"/>
    <property type="match status" value="1"/>
</dbReference>
<gene>
    <name evidence="9" type="ORF">FNW11_05725</name>
</gene>
<keyword evidence="4" id="KW-0732">Signal</keyword>
<dbReference type="InterPro" id="IPR017853">
    <property type="entry name" value="GH"/>
</dbReference>